<dbReference type="AlphaFoldDB" id="A0A2T4I9K1"/>
<dbReference type="GO" id="GO:0016835">
    <property type="term" value="F:carbon-oxygen lyase activity"/>
    <property type="evidence" value="ECO:0007669"/>
    <property type="project" value="UniProtKB-UniRule"/>
</dbReference>
<sequence>MKSNNILDIETENINKNSLDIDKKSTFEIIKIINNEDIKVAYAIKKELNQISNVIDLIFERFKKGGRLIYIGSGTSGRLGILDASEMYPTYGIDQNRIIGIIAGGNKAIKNPIEGAEDNEKLAIIDLNKIKLNSFDTVIGIASSGKTPYVLSALKYANKKDALSIGLCMVKNSEMTKIANQVISIKTRAEIITGSTRMKAGTATKLVCNMITTTLMIKLGKVYKNLMIDLVATNDKLKNRAFKIVKQLTSAKDQIIYKALAESNFSCKHAIVMILKKISYNESVLLLDNYDNSLTKLLEEKV</sequence>
<evidence type="ECO:0000256" key="3">
    <source>
        <dbReference type="HAMAP-Rule" id="MF_00068"/>
    </source>
</evidence>
<reference evidence="5 6" key="1">
    <citation type="submission" date="2015-04" db="EMBL/GenBank/DDBJ databases">
        <title>Genome sequence of Mycoplasma leachii strain 06049.</title>
        <authorList>
            <person name="Sirand-Pugnet P."/>
            <person name="Breton M."/>
            <person name="Dordet-Frisoni E."/>
            <person name="Baranowski E."/>
            <person name="Barre A."/>
            <person name="Couture C."/>
            <person name="Dupuy V."/>
            <person name="Gaurivaud P."/>
            <person name="Jacob D."/>
            <person name="Lemaitre C."/>
            <person name="Manso-Silvan L."/>
            <person name="Nikolski M."/>
            <person name="Nouvel L.-X."/>
            <person name="Poumarat F."/>
            <person name="Tardy F."/>
            <person name="Thebault P."/>
            <person name="Theil S."/>
            <person name="Citti C."/>
            <person name="Thiaucourt F."/>
            <person name="Blanchard A."/>
        </authorList>
    </citation>
    <scope>NUCLEOTIDE SEQUENCE [LARGE SCALE GENOMIC DNA]</scope>
    <source>
        <strain evidence="5 6">06049</strain>
    </source>
</reference>
<evidence type="ECO:0000259" key="4">
    <source>
        <dbReference type="PROSITE" id="PS51464"/>
    </source>
</evidence>
<dbReference type="NCBIfam" id="NF003915">
    <property type="entry name" value="PRK05441.1"/>
    <property type="match status" value="1"/>
</dbReference>
<protein>
    <recommendedName>
        <fullName evidence="3">N-acetylmuramic acid 6-phosphate etherase</fullName>
        <shortName evidence="3">MurNAc-6-P etherase</shortName>
        <ecNumber evidence="3">4.2.1.126</ecNumber>
    </recommendedName>
    <alternativeName>
        <fullName evidence="3">N-acetylmuramic acid 6-phosphate hydrolase</fullName>
    </alternativeName>
    <alternativeName>
        <fullName evidence="3">N-acetylmuramic acid 6-phosphate lyase</fullName>
    </alternativeName>
</protein>
<dbReference type="PANTHER" id="PTHR10088">
    <property type="entry name" value="GLUCOKINASE REGULATORY PROTEIN"/>
    <property type="match status" value="1"/>
</dbReference>
<dbReference type="UniPathway" id="UPA00342"/>
<dbReference type="Proteomes" id="UP000241093">
    <property type="component" value="Unassembled WGS sequence"/>
</dbReference>
<dbReference type="CDD" id="cd05007">
    <property type="entry name" value="SIS_Etherase"/>
    <property type="match status" value="1"/>
</dbReference>
<dbReference type="PANTHER" id="PTHR10088:SF4">
    <property type="entry name" value="GLUCOKINASE REGULATORY PROTEIN"/>
    <property type="match status" value="1"/>
</dbReference>
<dbReference type="InterPro" id="IPR046348">
    <property type="entry name" value="SIS_dom_sf"/>
</dbReference>
<dbReference type="Gene3D" id="3.40.50.10490">
    <property type="entry name" value="Glucose-6-phosphate isomerase like protein, domain 1"/>
    <property type="match status" value="1"/>
</dbReference>
<feature type="domain" description="SIS" evidence="4">
    <location>
        <begin position="58"/>
        <end position="221"/>
    </location>
</feature>
<dbReference type="NCBIfam" id="NF009222">
    <property type="entry name" value="PRK12570.1"/>
    <property type="match status" value="1"/>
</dbReference>
<dbReference type="FunFam" id="3.40.50.10490:FF:000014">
    <property type="entry name" value="N-acetylmuramic acid 6-phosphate etherase"/>
    <property type="match status" value="1"/>
</dbReference>
<evidence type="ECO:0000256" key="1">
    <source>
        <dbReference type="ARBA" id="ARBA00023239"/>
    </source>
</evidence>
<comment type="function">
    <text evidence="3">Specifically catalyzes the cleavage of the D-lactyl ether substituent of MurNAc 6-phosphate, producing GlcNAc 6-phosphate and D-lactate.</text>
</comment>
<comment type="catalytic activity">
    <reaction evidence="3">
        <text>N-acetyl-D-muramate 6-phosphate + H2O = N-acetyl-D-glucosamine 6-phosphate + (R)-lactate</text>
        <dbReference type="Rhea" id="RHEA:26410"/>
        <dbReference type="ChEBI" id="CHEBI:15377"/>
        <dbReference type="ChEBI" id="CHEBI:16004"/>
        <dbReference type="ChEBI" id="CHEBI:57513"/>
        <dbReference type="ChEBI" id="CHEBI:58722"/>
        <dbReference type="EC" id="4.2.1.126"/>
    </reaction>
</comment>
<evidence type="ECO:0000256" key="2">
    <source>
        <dbReference type="ARBA" id="ARBA00023277"/>
    </source>
</evidence>
<dbReference type="HAMAP" id="MF_00068">
    <property type="entry name" value="MurQ"/>
    <property type="match status" value="1"/>
</dbReference>
<dbReference type="GO" id="GO:0009254">
    <property type="term" value="P:peptidoglycan turnover"/>
    <property type="evidence" value="ECO:0007669"/>
    <property type="project" value="TreeGrafter"/>
</dbReference>
<dbReference type="GO" id="GO:0046348">
    <property type="term" value="P:amino sugar catabolic process"/>
    <property type="evidence" value="ECO:0007669"/>
    <property type="project" value="InterPro"/>
</dbReference>
<proteinExistence type="inferred from homology"/>
<dbReference type="Pfam" id="PF22645">
    <property type="entry name" value="GKRP_SIS_N"/>
    <property type="match status" value="1"/>
</dbReference>
<feature type="active site" evidence="3">
    <location>
        <position position="117"/>
    </location>
</feature>
<keyword evidence="1 3" id="KW-0456">Lyase</keyword>
<gene>
    <name evidence="3" type="primary">murQ</name>
    <name evidence="5" type="ORF">MLEAa_7570</name>
</gene>
<feature type="active site" description="Proton donor" evidence="3">
    <location>
        <position position="86"/>
    </location>
</feature>
<dbReference type="NCBIfam" id="TIGR00274">
    <property type="entry name" value="N-acetylmuramic acid 6-phosphate etherase"/>
    <property type="match status" value="1"/>
</dbReference>
<dbReference type="InterPro" id="IPR001347">
    <property type="entry name" value="SIS_dom"/>
</dbReference>
<evidence type="ECO:0000313" key="6">
    <source>
        <dbReference type="Proteomes" id="UP000241093"/>
    </source>
</evidence>
<dbReference type="GO" id="GO:0097173">
    <property type="term" value="P:N-acetylmuramic acid catabolic process"/>
    <property type="evidence" value="ECO:0007669"/>
    <property type="project" value="UniProtKB-UniPathway"/>
</dbReference>
<organism evidence="5 6">
    <name type="scientific">Mycoplasma leachii 06049</name>
    <dbReference type="NCBI Taxonomy" id="1188244"/>
    <lineage>
        <taxon>Bacteria</taxon>
        <taxon>Bacillati</taxon>
        <taxon>Mycoplasmatota</taxon>
        <taxon>Mollicutes</taxon>
        <taxon>Mycoplasmataceae</taxon>
        <taxon>Mycoplasma</taxon>
    </lineage>
</organism>
<dbReference type="GO" id="GO:0097367">
    <property type="term" value="F:carbohydrate derivative binding"/>
    <property type="evidence" value="ECO:0007669"/>
    <property type="project" value="InterPro"/>
</dbReference>
<dbReference type="EMBL" id="LAUU01000010">
    <property type="protein sequence ID" value="PTD31142.1"/>
    <property type="molecule type" value="Genomic_DNA"/>
</dbReference>
<accession>A0A2T4I9K1</accession>
<dbReference type="RefSeq" id="WP_107670164.1">
    <property type="nucleotide sequence ID" value="NZ_LAUU01000010.1"/>
</dbReference>
<comment type="similarity">
    <text evidence="3">Belongs to the GCKR-like family. MurNAc-6-P etherase subfamily.</text>
</comment>
<comment type="miscellaneous">
    <text evidence="3">A lyase-type mechanism (elimination/hydration) is suggested for the cleavage of the lactyl ether bond of MurNAc 6-phosphate, with the formation of an alpha,beta-unsaturated aldehyde intermediate with (E)-stereochemistry, followed by the syn addition of water to give product.</text>
</comment>
<comment type="pathway">
    <text evidence="3">Amino-sugar metabolism; N-acetylmuramate degradation.</text>
</comment>
<comment type="caution">
    <text evidence="5">The sequence shown here is derived from an EMBL/GenBank/DDBJ whole genome shotgun (WGS) entry which is preliminary data.</text>
</comment>
<keyword evidence="2 3" id="KW-0119">Carbohydrate metabolism</keyword>
<dbReference type="GO" id="GO:0016803">
    <property type="term" value="F:ether hydrolase activity"/>
    <property type="evidence" value="ECO:0007669"/>
    <property type="project" value="TreeGrafter"/>
</dbReference>
<name>A0A2T4I9K1_9MOLU</name>
<dbReference type="Gene3D" id="1.10.8.1080">
    <property type="match status" value="1"/>
</dbReference>
<dbReference type="PROSITE" id="PS51464">
    <property type="entry name" value="SIS"/>
    <property type="match status" value="1"/>
</dbReference>
<evidence type="ECO:0000313" key="5">
    <source>
        <dbReference type="EMBL" id="PTD31142.1"/>
    </source>
</evidence>
<dbReference type="InterPro" id="IPR040190">
    <property type="entry name" value="MURQ/GCKR"/>
</dbReference>
<dbReference type="InterPro" id="IPR005488">
    <property type="entry name" value="Etherase_MurQ"/>
</dbReference>
<comment type="subunit">
    <text evidence="3">Homodimer.</text>
</comment>
<dbReference type="SUPFAM" id="SSF53697">
    <property type="entry name" value="SIS domain"/>
    <property type="match status" value="1"/>
</dbReference>
<dbReference type="EC" id="4.2.1.126" evidence="3"/>